<dbReference type="AlphaFoldDB" id="A0A8J3BB99"/>
<evidence type="ECO:0000313" key="2">
    <source>
        <dbReference type="Proteomes" id="UP000649739"/>
    </source>
</evidence>
<protein>
    <submittedName>
        <fullName evidence="1">Uncharacterized protein</fullName>
    </submittedName>
</protein>
<dbReference type="Proteomes" id="UP000649739">
    <property type="component" value="Unassembled WGS sequence"/>
</dbReference>
<name>A0A8J3BB99_9ACTN</name>
<dbReference type="EMBL" id="BMQB01000011">
    <property type="protein sequence ID" value="GGK06655.1"/>
    <property type="molecule type" value="Genomic_DNA"/>
</dbReference>
<dbReference type="RefSeq" id="WP_189171791.1">
    <property type="nucleotide sequence ID" value="NZ_BMQB01000011.1"/>
</dbReference>
<gene>
    <name evidence="1" type="ORF">GCM10010123_40530</name>
</gene>
<dbReference type="Gene3D" id="3.40.630.30">
    <property type="match status" value="1"/>
</dbReference>
<organism evidence="1 2">
    <name type="scientific">Pilimelia anulata</name>
    <dbReference type="NCBI Taxonomy" id="53371"/>
    <lineage>
        <taxon>Bacteria</taxon>
        <taxon>Bacillati</taxon>
        <taxon>Actinomycetota</taxon>
        <taxon>Actinomycetes</taxon>
        <taxon>Micromonosporales</taxon>
        <taxon>Micromonosporaceae</taxon>
        <taxon>Pilimelia</taxon>
    </lineage>
</organism>
<keyword evidence="2" id="KW-1185">Reference proteome</keyword>
<dbReference type="InterPro" id="IPR016181">
    <property type="entry name" value="Acyl_CoA_acyltransferase"/>
</dbReference>
<reference evidence="1" key="2">
    <citation type="submission" date="2020-09" db="EMBL/GenBank/DDBJ databases">
        <authorList>
            <person name="Sun Q."/>
            <person name="Ohkuma M."/>
        </authorList>
    </citation>
    <scope>NUCLEOTIDE SEQUENCE</scope>
    <source>
        <strain evidence="1">JCM 3090</strain>
    </source>
</reference>
<accession>A0A8J3BB99</accession>
<sequence>MSGTTISVETALPAAEVEPLYALYAAALAPLADRAASGRPLTADEFAAELADPRIEKYVARDAAGRPAGLATLATDPAAVSWVSTEYLAARYPGHAARGAIFYLGPTVVRPDLRGSRLPLELADRAVQRSRRAGAVVGVDVCAYLADRDATRGLALVGRRHGYGLGEVDRQTYYVMDPALLGRPPGTVVAPDAGELRVVRLADRPELLAGVAAVLAARWPHFLLYGTPAHGLDLLDLLARVPRHVAVLVDGAGAAHGAGLSVPLRWDGTAADLPAGWDGTLLRAHELLATGGQPNAVAALAVTADPGAGDAADALLPALREAAAEIGAGTLIAPVRPAGKARYPLHDPADYAEWRDADGRAFDPELRRHRALGARVLGPAAPSLTVTGSVAQWRDWTGLAFPASGEYVIPDGLVPLAIDRQRDVGTYREPGVWVAHSLKE</sequence>
<evidence type="ECO:0000313" key="1">
    <source>
        <dbReference type="EMBL" id="GGK06655.1"/>
    </source>
</evidence>
<comment type="caution">
    <text evidence="1">The sequence shown here is derived from an EMBL/GenBank/DDBJ whole genome shotgun (WGS) entry which is preliminary data.</text>
</comment>
<dbReference type="SUPFAM" id="SSF55729">
    <property type="entry name" value="Acyl-CoA N-acyltransferases (Nat)"/>
    <property type="match status" value="1"/>
</dbReference>
<reference evidence="1" key="1">
    <citation type="journal article" date="2014" name="Int. J. Syst. Evol. Microbiol.">
        <title>Complete genome sequence of Corynebacterium casei LMG S-19264T (=DSM 44701T), isolated from a smear-ripened cheese.</title>
        <authorList>
            <consortium name="US DOE Joint Genome Institute (JGI-PGF)"/>
            <person name="Walter F."/>
            <person name="Albersmeier A."/>
            <person name="Kalinowski J."/>
            <person name="Ruckert C."/>
        </authorList>
    </citation>
    <scope>NUCLEOTIDE SEQUENCE</scope>
    <source>
        <strain evidence="1">JCM 3090</strain>
    </source>
</reference>
<proteinExistence type="predicted"/>